<dbReference type="InterPro" id="IPR036388">
    <property type="entry name" value="WH-like_DNA-bd_sf"/>
</dbReference>
<protein>
    <submittedName>
        <fullName evidence="7">RNA polymerase sigma factor</fullName>
    </submittedName>
</protein>
<dbReference type="InterPro" id="IPR007627">
    <property type="entry name" value="RNA_pol_sigma70_r2"/>
</dbReference>
<dbReference type="CDD" id="cd06171">
    <property type="entry name" value="Sigma70_r4"/>
    <property type="match status" value="1"/>
</dbReference>
<dbReference type="AlphaFoldDB" id="A0A8J7SIJ1"/>
<dbReference type="InterPro" id="IPR013249">
    <property type="entry name" value="RNA_pol_sigma70_r4_t2"/>
</dbReference>
<dbReference type="SUPFAM" id="SSF88946">
    <property type="entry name" value="Sigma2 domain of RNA polymerase sigma factors"/>
    <property type="match status" value="1"/>
</dbReference>
<dbReference type="InterPro" id="IPR039425">
    <property type="entry name" value="RNA_pol_sigma-70-like"/>
</dbReference>
<evidence type="ECO:0000256" key="1">
    <source>
        <dbReference type="ARBA" id="ARBA00010641"/>
    </source>
</evidence>
<dbReference type="Pfam" id="PF04542">
    <property type="entry name" value="Sigma70_r2"/>
    <property type="match status" value="1"/>
</dbReference>
<feature type="domain" description="RNA polymerase sigma-70 region 2" evidence="5">
    <location>
        <begin position="7"/>
        <end position="74"/>
    </location>
</feature>
<dbReference type="GO" id="GO:0016987">
    <property type="term" value="F:sigma factor activity"/>
    <property type="evidence" value="ECO:0007669"/>
    <property type="project" value="UniProtKB-KW"/>
</dbReference>
<dbReference type="EMBL" id="JAENIM010000022">
    <property type="protein sequence ID" value="MBK1790481.1"/>
    <property type="molecule type" value="Genomic_DNA"/>
</dbReference>
<evidence type="ECO:0000256" key="3">
    <source>
        <dbReference type="ARBA" id="ARBA00023082"/>
    </source>
</evidence>
<evidence type="ECO:0000259" key="5">
    <source>
        <dbReference type="Pfam" id="PF04542"/>
    </source>
</evidence>
<evidence type="ECO:0000313" key="7">
    <source>
        <dbReference type="EMBL" id="MBK1790481.1"/>
    </source>
</evidence>
<keyword evidence="2" id="KW-0805">Transcription regulation</keyword>
<dbReference type="InterPro" id="IPR013324">
    <property type="entry name" value="RNA_pol_sigma_r3/r4-like"/>
</dbReference>
<dbReference type="Gene3D" id="1.10.1740.10">
    <property type="match status" value="1"/>
</dbReference>
<evidence type="ECO:0000259" key="6">
    <source>
        <dbReference type="Pfam" id="PF08281"/>
    </source>
</evidence>
<evidence type="ECO:0000313" key="8">
    <source>
        <dbReference type="Proteomes" id="UP000624703"/>
    </source>
</evidence>
<evidence type="ECO:0000256" key="2">
    <source>
        <dbReference type="ARBA" id="ARBA00023015"/>
    </source>
</evidence>
<dbReference type="Proteomes" id="UP000624703">
    <property type="component" value="Unassembled WGS sequence"/>
</dbReference>
<dbReference type="Gene3D" id="1.10.10.10">
    <property type="entry name" value="Winged helix-like DNA-binding domain superfamily/Winged helix DNA-binding domain"/>
    <property type="match status" value="1"/>
</dbReference>
<keyword evidence="4" id="KW-0804">Transcription</keyword>
<keyword evidence="3" id="KW-0731">Sigma factor</keyword>
<feature type="domain" description="RNA polymerase sigma factor 70 region 4 type 2" evidence="6">
    <location>
        <begin position="105"/>
        <end position="153"/>
    </location>
</feature>
<name>A0A8J7SIJ1_9BACT</name>
<proteinExistence type="inferred from homology"/>
<dbReference type="GO" id="GO:0003677">
    <property type="term" value="F:DNA binding"/>
    <property type="evidence" value="ECO:0007669"/>
    <property type="project" value="InterPro"/>
</dbReference>
<dbReference type="GO" id="GO:0006352">
    <property type="term" value="P:DNA-templated transcription initiation"/>
    <property type="evidence" value="ECO:0007669"/>
    <property type="project" value="InterPro"/>
</dbReference>
<dbReference type="InterPro" id="IPR014284">
    <property type="entry name" value="RNA_pol_sigma-70_dom"/>
</dbReference>
<organism evidence="7 8">
    <name type="scientific">Persicirhabdus sediminis</name>
    <dbReference type="NCBI Taxonomy" id="454144"/>
    <lineage>
        <taxon>Bacteria</taxon>
        <taxon>Pseudomonadati</taxon>
        <taxon>Verrucomicrobiota</taxon>
        <taxon>Verrucomicrobiia</taxon>
        <taxon>Verrucomicrobiales</taxon>
        <taxon>Verrucomicrobiaceae</taxon>
        <taxon>Persicirhabdus</taxon>
    </lineage>
</organism>
<comment type="similarity">
    <text evidence="1">Belongs to the sigma-70 factor family. ECF subfamily.</text>
</comment>
<dbReference type="SUPFAM" id="SSF88659">
    <property type="entry name" value="Sigma3 and sigma4 domains of RNA polymerase sigma factors"/>
    <property type="match status" value="1"/>
</dbReference>
<dbReference type="PANTHER" id="PTHR43133">
    <property type="entry name" value="RNA POLYMERASE ECF-TYPE SIGMA FACTO"/>
    <property type="match status" value="1"/>
</dbReference>
<evidence type="ECO:0000256" key="4">
    <source>
        <dbReference type="ARBA" id="ARBA00023163"/>
    </source>
</evidence>
<comment type="caution">
    <text evidence="7">The sequence shown here is derived from an EMBL/GenBank/DDBJ whole genome shotgun (WGS) entry which is preliminary data.</text>
</comment>
<reference evidence="7" key="1">
    <citation type="submission" date="2021-01" db="EMBL/GenBank/DDBJ databases">
        <title>Modified the classification status of verrucomicrobia.</title>
        <authorList>
            <person name="Feng X."/>
        </authorList>
    </citation>
    <scope>NUCLEOTIDE SEQUENCE</scope>
    <source>
        <strain evidence="7">_KCTC 22039</strain>
    </source>
</reference>
<gene>
    <name evidence="7" type="ORF">JIN82_04830</name>
</gene>
<dbReference type="RefSeq" id="WP_200310515.1">
    <property type="nucleotide sequence ID" value="NZ_JAENIM010000022.1"/>
</dbReference>
<accession>A0A8J7SIJ1</accession>
<dbReference type="NCBIfam" id="TIGR02937">
    <property type="entry name" value="sigma70-ECF"/>
    <property type="match status" value="1"/>
</dbReference>
<dbReference type="Pfam" id="PF08281">
    <property type="entry name" value="Sigma70_r4_2"/>
    <property type="match status" value="1"/>
</dbReference>
<dbReference type="InterPro" id="IPR013325">
    <property type="entry name" value="RNA_pol_sigma_r2"/>
</dbReference>
<dbReference type="PANTHER" id="PTHR43133:SF60">
    <property type="entry name" value="RNA POLYMERASE SIGMA FACTOR SIGV"/>
    <property type="match status" value="1"/>
</dbReference>
<keyword evidence="8" id="KW-1185">Reference proteome</keyword>
<sequence>MDEFQQLVEAHYQALYRFAYSLAKNADGASDLVQQTYCRWAEKGHQLKDRSKAKTWLFTTLYREFLATKRKQERYSSEDIDEIEYKLPSHSDASDRQIDAKRAVRKLMELDELFRAPLSLFYLQQHSYKEIAKILDIPIGTVMSRISRGKTQLKKNMSETSCSDKIISIKPEARQKNHG</sequence>